<proteinExistence type="inferred from homology"/>
<gene>
    <name evidence="7" type="ORF">BSAL_68300</name>
</gene>
<evidence type="ECO:0000259" key="5">
    <source>
        <dbReference type="Pfam" id="PF00298"/>
    </source>
</evidence>
<accession>A0A0S4IQP6</accession>
<evidence type="ECO:0000256" key="3">
    <source>
        <dbReference type="ARBA" id="ARBA00023274"/>
    </source>
</evidence>
<dbReference type="Gene3D" id="3.30.1550.10">
    <property type="entry name" value="Ribosomal protein L11/L12, N-terminal domain"/>
    <property type="match status" value="1"/>
</dbReference>
<dbReference type="PANTHER" id="PTHR11661">
    <property type="entry name" value="60S RIBOSOMAL PROTEIN L12"/>
    <property type="match status" value="1"/>
</dbReference>
<dbReference type="CDD" id="cd00349">
    <property type="entry name" value="Ribosomal_L11"/>
    <property type="match status" value="1"/>
</dbReference>
<evidence type="ECO:0000256" key="2">
    <source>
        <dbReference type="ARBA" id="ARBA00022980"/>
    </source>
</evidence>
<sequence length="341" mass="39205">MFRRTSATLLKHRPKTVSIEPGSNRDLPEPLLSKSKEIFAVPDFPSKLVLHNWRFFIKSGKAATGPPVGQEFSKLGLKVMDFTKAFNDRTKPVLKEEAELMVRIQVYFDKSYSYRIEPPPTTWFLLRAIRKKRRETGAVNIKGHYCAYITLEMIYEIAKIKQIKWSRWDFPSIEGRVRRIAGQARRMGVCIIGVDTPSSPQKGLTDKQYEAECAKYREIHMQQFVALQDKQLDSAPLLERLHRPDLSKLTPDQLQQGLLDPNLFHSLWVASQPGVSEGEQDLKDRELAMKFMNTRGWFRDMTPDELKTVFFNYKLGDAERDRALGKIAESPEIGRDSKGSA</sequence>
<organism evidence="7 8">
    <name type="scientific">Bodo saltans</name>
    <name type="common">Flagellated protozoan</name>
    <dbReference type="NCBI Taxonomy" id="75058"/>
    <lineage>
        <taxon>Eukaryota</taxon>
        <taxon>Discoba</taxon>
        <taxon>Euglenozoa</taxon>
        <taxon>Kinetoplastea</taxon>
        <taxon>Metakinetoplastina</taxon>
        <taxon>Eubodonida</taxon>
        <taxon>Bodonidae</taxon>
        <taxon>Bodo</taxon>
    </lineage>
</organism>
<dbReference type="SMART" id="SM00649">
    <property type="entry name" value="RL11"/>
    <property type="match status" value="1"/>
</dbReference>
<feature type="domain" description="Large ribosomal subunit protein uL11 N-terminal" evidence="6">
    <location>
        <begin position="55"/>
        <end position="112"/>
    </location>
</feature>
<dbReference type="SUPFAM" id="SSF46906">
    <property type="entry name" value="Ribosomal protein L11, C-terminal domain"/>
    <property type="match status" value="1"/>
</dbReference>
<keyword evidence="2 4" id="KW-0689">Ribosomal protein</keyword>
<dbReference type="OMA" id="YIFRIEP"/>
<evidence type="ECO:0000256" key="1">
    <source>
        <dbReference type="ARBA" id="ARBA00010537"/>
    </source>
</evidence>
<dbReference type="GO" id="GO:0003735">
    <property type="term" value="F:structural constituent of ribosome"/>
    <property type="evidence" value="ECO:0007669"/>
    <property type="project" value="InterPro"/>
</dbReference>
<dbReference type="Gene3D" id="1.10.10.250">
    <property type="entry name" value="Ribosomal protein L11, C-terminal domain"/>
    <property type="match status" value="1"/>
</dbReference>
<dbReference type="EMBL" id="CYKH01000467">
    <property type="protein sequence ID" value="CUF97380.1"/>
    <property type="molecule type" value="Genomic_DNA"/>
</dbReference>
<evidence type="ECO:0000313" key="7">
    <source>
        <dbReference type="EMBL" id="CUF97380.1"/>
    </source>
</evidence>
<dbReference type="GO" id="GO:0006412">
    <property type="term" value="P:translation"/>
    <property type="evidence" value="ECO:0007669"/>
    <property type="project" value="InterPro"/>
</dbReference>
<comment type="similarity">
    <text evidence="1 4">Belongs to the universal ribosomal protein uL11 family.</text>
</comment>
<dbReference type="Pfam" id="PF03946">
    <property type="entry name" value="Ribosomal_L11_N"/>
    <property type="match status" value="1"/>
</dbReference>
<keyword evidence="3 4" id="KW-0687">Ribonucleoprotein</keyword>
<dbReference type="Pfam" id="PF00298">
    <property type="entry name" value="Ribosomal_L11"/>
    <property type="match status" value="1"/>
</dbReference>
<reference evidence="8" key="1">
    <citation type="submission" date="2015-09" db="EMBL/GenBank/DDBJ databases">
        <authorList>
            <consortium name="Pathogen Informatics"/>
        </authorList>
    </citation>
    <scope>NUCLEOTIDE SEQUENCE [LARGE SCALE GENOMIC DNA]</scope>
    <source>
        <strain evidence="8">Lake Konstanz</strain>
    </source>
</reference>
<protein>
    <submittedName>
        <fullName evidence="7">Ribosomal protein L11, putative</fullName>
    </submittedName>
</protein>
<dbReference type="AlphaFoldDB" id="A0A0S4IQP6"/>
<feature type="domain" description="Large ribosomal subunit protein uL11 C-terminal" evidence="5">
    <location>
        <begin position="118"/>
        <end position="189"/>
    </location>
</feature>
<dbReference type="InterPro" id="IPR000911">
    <property type="entry name" value="Ribosomal_uL11"/>
</dbReference>
<dbReference type="GO" id="GO:0070180">
    <property type="term" value="F:large ribosomal subunit rRNA binding"/>
    <property type="evidence" value="ECO:0007669"/>
    <property type="project" value="TreeGrafter"/>
</dbReference>
<dbReference type="InterPro" id="IPR020784">
    <property type="entry name" value="Ribosomal_uL11_N"/>
</dbReference>
<evidence type="ECO:0000256" key="4">
    <source>
        <dbReference type="RuleBase" id="RU003978"/>
    </source>
</evidence>
<evidence type="ECO:0000259" key="6">
    <source>
        <dbReference type="Pfam" id="PF03946"/>
    </source>
</evidence>
<dbReference type="VEuPathDB" id="TriTrypDB:BSAL_68300"/>
<dbReference type="HAMAP" id="MF_00736">
    <property type="entry name" value="Ribosomal_uL11"/>
    <property type="match status" value="1"/>
</dbReference>
<dbReference type="OrthoDB" id="1091498at2759"/>
<dbReference type="PANTHER" id="PTHR11661:SF1">
    <property type="entry name" value="LARGE RIBOSOMAL SUBUNIT PROTEIN UL11M"/>
    <property type="match status" value="1"/>
</dbReference>
<dbReference type="InterPro" id="IPR020783">
    <property type="entry name" value="Ribosomal_uL11_C"/>
</dbReference>
<name>A0A0S4IQP6_BODSA</name>
<dbReference type="SUPFAM" id="SSF54747">
    <property type="entry name" value="Ribosomal L11/L12e N-terminal domain"/>
    <property type="match status" value="1"/>
</dbReference>
<evidence type="ECO:0000313" key="8">
    <source>
        <dbReference type="Proteomes" id="UP000051952"/>
    </source>
</evidence>
<dbReference type="InterPro" id="IPR036769">
    <property type="entry name" value="Ribosomal_uL11_C_sf"/>
</dbReference>
<dbReference type="Proteomes" id="UP000051952">
    <property type="component" value="Unassembled WGS sequence"/>
</dbReference>
<dbReference type="GO" id="GO:0005762">
    <property type="term" value="C:mitochondrial large ribosomal subunit"/>
    <property type="evidence" value="ECO:0007669"/>
    <property type="project" value="TreeGrafter"/>
</dbReference>
<keyword evidence="8" id="KW-1185">Reference proteome</keyword>
<dbReference type="InterPro" id="IPR036796">
    <property type="entry name" value="Ribosomal_uL11_N_sf"/>
</dbReference>